<dbReference type="Gene3D" id="3.40.50.720">
    <property type="entry name" value="NAD(P)-binding Rossmann-like Domain"/>
    <property type="match status" value="1"/>
</dbReference>
<feature type="domain" description="Glutamate/phenylalanine/leucine/valine/L-tryptophan dehydrogenase C-terminal" evidence="8">
    <location>
        <begin position="186"/>
        <end position="437"/>
    </location>
</feature>
<sequence length="440" mass="48846">MTEEILDPLVISEQQFDRARLYIQHLQSGLVDFLKQPKRVHIIHFPIEMDDCSVRTFRCYRVIHNLVFGPGKGGVRYHPDITEEEVISLAKLMTWKCALVNIPFGGAKGGVCCDVKALSKNEQRRITRRFTSELLEVIGPYTDIPAPDMYTDEQTMAWIYDTYDVLNPGRNNRPIVTGKPIELGGSYGRTEATGLGCLYATERFLTKGLVPEISEVAGARIAIQGFGNVGRVAAQEFFRRGARIVALSDSSGCIFAESGLNLDDVIQFKKEHGCLVGMPGTLSLTNEELIELDCDILIPAAVGNQIHAGNAHHVRARLIVEAANNPTTPAADLVLQQNGIYLIPDIIANAGGVTVSYFEWVQNHANEQWDLETVNTKLKRKIYDCVDTVFKRWQNFVVGEEKCADTISGEQPGNPDFRTVALMTAIERVANATLIRGIWP</sequence>
<dbReference type="RefSeq" id="WP_090659565.1">
    <property type="nucleotide sequence ID" value="NZ_FOIA01000023.1"/>
</dbReference>
<proteinExistence type="inferred from homology"/>
<accession>A0A1I0DXR8</accession>
<feature type="binding site" evidence="5">
    <location>
        <position position="72"/>
    </location>
    <ligand>
        <name>substrate</name>
    </ligand>
</feature>
<dbReference type="CDD" id="cd01076">
    <property type="entry name" value="NAD_bind_1_Glu_DH"/>
    <property type="match status" value="1"/>
</dbReference>
<evidence type="ECO:0000256" key="7">
    <source>
        <dbReference type="RuleBase" id="RU004417"/>
    </source>
</evidence>
<keyword evidence="10" id="KW-1185">Reference proteome</keyword>
<dbReference type="EMBL" id="FOIA01000023">
    <property type="protein sequence ID" value="SET36826.1"/>
    <property type="molecule type" value="Genomic_DNA"/>
</dbReference>
<gene>
    <name evidence="9" type="ORF">SAMN05216326_12315</name>
</gene>
<dbReference type="InterPro" id="IPR014362">
    <property type="entry name" value="Glu_DH"/>
</dbReference>
<feature type="binding site" evidence="5">
    <location>
        <position position="228"/>
    </location>
    <ligand>
        <name>NAD(+)</name>
        <dbReference type="ChEBI" id="CHEBI:57540"/>
    </ligand>
</feature>
<dbReference type="GO" id="GO:0000166">
    <property type="term" value="F:nucleotide binding"/>
    <property type="evidence" value="ECO:0007669"/>
    <property type="project" value="UniProtKB-KW"/>
</dbReference>
<dbReference type="PRINTS" id="PR00082">
    <property type="entry name" value="GLFDHDRGNASE"/>
</dbReference>
<name>A0A1I0DXR8_9PROT</name>
<dbReference type="Gene3D" id="3.40.50.10860">
    <property type="entry name" value="Leucine Dehydrogenase, chain A, domain 1"/>
    <property type="match status" value="1"/>
</dbReference>
<evidence type="ECO:0000256" key="4">
    <source>
        <dbReference type="PIRSR" id="PIRSR000185-1"/>
    </source>
</evidence>
<reference evidence="10" key="1">
    <citation type="submission" date="2016-10" db="EMBL/GenBank/DDBJ databases">
        <authorList>
            <person name="Varghese N."/>
            <person name="Submissions S."/>
        </authorList>
    </citation>
    <scope>NUCLEOTIDE SEQUENCE [LARGE SCALE GENOMIC DNA]</scope>
    <source>
        <strain evidence="10">Nm71</strain>
    </source>
</reference>
<dbReference type="InterPro" id="IPR036291">
    <property type="entry name" value="NAD(P)-bd_dom_sf"/>
</dbReference>
<keyword evidence="5" id="KW-0520">NAD</keyword>
<evidence type="ECO:0000313" key="9">
    <source>
        <dbReference type="EMBL" id="SET36826.1"/>
    </source>
</evidence>
<evidence type="ECO:0000256" key="5">
    <source>
        <dbReference type="PIRSR" id="PIRSR000185-2"/>
    </source>
</evidence>
<dbReference type="GO" id="GO:0004352">
    <property type="term" value="F:glutamate dehydrogenase (NAD+) activity"/>
    <property type="evidence" value="ECO:0007669"/>
    <property type="project" value="TreeGrafter"/>
</dbReference>
<evidence type="ECO:0000256" key="6">
    <source>
        <dbReference type="PIRSR" id="PIRSR000185-3"/>
    </source>
</evidence>
<evidence type="ECO:0000256" key="2">
    <source>
        <dbReference type="ARBA" id="ARBA00023002"/>
    </source>
</evidence>
<dbReference type="PANTHER" id="PTHR11606">
    <property type="entry name" value="GLUTAMATE DEHYDROGENASE"/>
    <property type="match status" value="1"/>
</dbReference>
<dbReference type="SMART" id="SM00839">
    <property type="entry name" value="ELFV_dehydrog"/>
    <property type="match status" value="1"/>
</dbReference>
<feature type="site" description="Important for catalysis" evidence="6">
    <location>
        <position position="148"/>
    </location>
</feature>
<dbReference type="AlphaFoldDB" id="A0A1I0DXR8"/>
<dbReference type="InterPro" id="IPR006095">
    <property type="entry name" value="Glu/Leu/Phe/Val/Trp_DH"/>
</dbReference>
<dbReference type="InterPro" id="IPR006096">
    <property type="entry name" value="Glu/Leu/Phe/Val/Trp_DH_C"/>
</dbReference>
<keyword evidence="5" id="KW-0547">Nucleotide-binding</keyword>
<evidence type="ECO:0000313" key="10">
    <source>
        <dbReference type="Proteomes" id="UP000199345"/>
    </source>
</evidence>
<dbReference type="GO" id="GO:0006538">
    <property type="term" value="P:L-glutamate catabolic process"/>
    <property type="evidence" value="ECO:0007669"/>
    <property type="project" value="TreeGrafter"/>
</dbReference>
<evidence type="ECO:0000256" key="1">
    <source>
        <dbReference type="ARBA" id="ARBA00006382"/>
    </source>
</evidence>
<dbReference type="InterPro" id="IPR006097">
    <property type="entry name" value="Glu/Leu/Phe/Val/Trp_DH_dimer"/>
</dbReference>
<feature type="active site" description="Proton donor" evidence="4">
    <location>
        <position position="108"/>
    </location>
</feature>
<organism evidence="9 10">
    <name type="scientific">Nitrosomonas marina</name>
    <dbReference type="NCBI Taxonomy" id="917"/>
    <lineage>
        <taxon>Bacteria</taxon>
        <taxon>Pseudomonadati</taxon>
        <taxon>Pseudomonadota</taxon>
        <taxon>Betaproteobacteria</taxon>
        <taxon>Nitrosomonadales</taxon>
        <taxon>Nitrosomonadaceae</taxon>
        <taxon>Nitrosomonas</taxon>
    </lineage>
</organism>
<dbReference type="PIRSF" id="PIRSF000185">
    <property type="entry name" value="Glu_DH"/>
    <property type="match status" value="1"/>
</dbReference>
<feature type="binding site" evidence="5">
    <location>
        <position position="193"/>
    </location>
    <ligand>
        <name>NAD(+)</name>
        <dbReference type="ChEBI" id="CHEBI:57540"/>
    </ligand>
</feature>
<dbReference type="SUPFAM" id="SSF53223">
    <property type="entry name" value="Aminoacid dehydrogenase-like, N-terminal domain"/>
    <property type="match status" value="1"/>
</dbReference>
<evidence type="ECO:0000256" key="3">
    <source>
        <dbReference type="PIRNR" id="PIRNR000185"/>
    </source>
</evidence>
<dbReference type="PANTHER" id="PTHR11606:SF13">
    <property type="entry name" value="GLUTAMATE DEHYDROGENASE 1, MITOCHONDRIAL"/>
    <property type="match status" value="1"/>
</dbReference>
<dbReference type="InterPro" id="IPR033922">
    <property type="entry name" value="NAD_bind_Glu_DH"/>
</dbReference>
<evidence type="ECO:0000259" key="8">
    <source>
        <dbReference type="SMART" id="SM00839"/>
    </source>
</evidence>
<dbReference type="InterPro" id="IPR046346">
    <property type="entry name" value="Aminoacid_DH-like_N_sf"/>
</dbReference>
<feature type="binding site" evidence="5">
    <location>
        <position position="96"/>
    </location>
    <ligand>
        <name>substrate</name>
    </ligand>
</feature>
<dbReference type="SUPFAM" id="SSF51735">
    <property type="entry name" value="NAD(P)-binding Rossmann-fold domains"/>
    <property type="match status" value="1"/>
</dbReference>
<dbReference type="Pfam" id="PF02812">
    <property type="entry name" value="ELFV_dehydrog_N"/>
    <property type="match status" value="1"/>
</dbReference>
<dbReference type="Proteomes" id="UP000199345">
    <property type="component" value="Unassembled WGS sequence"/>
</dbReference>
<protein>
    <recommendedName>
        <fullName evidence="3">Glutamate dehydrogenase</fullName>
    </recommendedName>
</protein>
<dbReference type="OrthoDB" id="9803297at2"/>
<feature type="binding site" evidence="5">
    <location>
        <position position="356"/>
    </location>
    <ligand>
        <name>substrate</name>
    </ligand>
</feature>
<dbReference type="Pfam" id="PF00208">
    <property type="entry name" value="ELFV_dehydrog"/>
    <property type="match status" value="1"/>
</dbReference>
<keyword evidence="2 3" id="KW-0560">Oxidoreductase</keyword>
<comment type="similarity">
    <text evidence="1 3 7">Belongs to the Glu/Leu/Phe/Val dehydrogenases family.</text>
</comment>